<evidence type="ECO:0000256" key="3">
    <source>
        <dbReference type="ARBA" id="ARBA00022692"/>
    </source>
</evidence>
<keyword evidence="14" id="KW-1185">Reference proteome</keyword>
<feature type="transmembrane region" description="Helical" evidence="10">
    <location>
        <begin position="64"/>
        <end position="84"/>
    </location>
</feature>
<dbReference type="GO" id="GO:0034707">
    <property type="term" value="C:chloride channel complex"/>
    <property type="evidence" value="ECO:0007669"/>
    <property type="project" value="UniProtKB-KW"/>
</dbReference>
<feature type="transmembrane region" description="Helical" evidence="10">
    <location>
        <begin position="368"/>
        <end position="393"/>
    </location>
</feature>
<comment type="subcellular location">
    <subcellularLocation>
        <location evidence="1">Membrane</location>
        <topology evidence="1">Multi-pass membrane protein</topology>
    </subcellularLocation>
</comment>
<evidence type="ECO:0000313" key="14">
    <source>
        <dbReference type="Proteomes" id="UP000042527"/>
    </source>
</evidence>
<evidence type="ECO:0000256" key="5">
    <source>
        <dbReference type="ARBA" id="ARBA00023065"/>
    </source>
</evidence>
<dbReference type="SUPFAM" id="SSF81340">
    <property type="entry name" value="Clc chloride channel"/>
    <property type="match status" value="1"/>
</dbReference>
<dbReference type="Gene3D" id="3.30.70.1450">
    <property type="entry name" value="Regulator of K+ conductance, C-terminal domain"/>
    <property type="match status" value="1"/>
</dbReference>
<dbReference type="Pfam" id="PF00654">
    <property type="entry name" value="Voltage_CLC"/>
    <property type="match status" value="1"/>
</dbReference>
<evidence type="ECO:0000256" key="1">
    <source>
        <dbReference type="ARBA" id="ARBA00004141"/>
    </source>
</evidence>
<evidence type="ECO:0000256" key="6">
    <source>
        <dbReference type="ARBA" id="ARBA00023136"/>
    </source>
</evidence>
<keyword evidence="6 10" id="KW-0472">Membrane</keyword>
<feature type="transmembrane region" description="Helical" evidence="10">
    <location>
        <begin position="235"/>
        <end position="253"/>
    </location>
</feature>
<evidence type="ECO:0000313" key="12">
    <source>
        <dbReference type="EMBL" id="CEM60336.1"/>
    </source>
</evidence>
<proteinExistence type="predicted"/>
<evidence type="ECO:0000256" key="10">
    <source>
        <dbReference type="SAM" id="Phobius"/>
    </source>
</evidence>
<evidence type="ECO:0000256" key="2">
    <source>
        <dbReference type="ARBA" id="ARBA00022448"/>
    </source>
</evidence>
<dbReference type="InterPro" id="IPR050368">
    <property type="entry name" value="ClC-type_chloride_channel"/>
</dbReference>
<evidence type="ECO:0000256" key="4">
    <source>
        <dbReference type="ARBA" id="ARBA00022989"/>
    </source>
</evidence>
<feature type="transmembrane region" description="Helical" evidence="10">
    <location>
        <begin position="21"/>
        <end position="44"/>
    </location>
</feature>
<reference evidence="13 15" key="3">
    <citation type="submission" date="2019-08" db="EMBL/GenBank/DDBJ databases">
        <authorList>
            <person name="Kuhnert P."/>
        </authorList>
    </citation>
    <scope>NUCLEOTIDE SEQUENCE [LARGE SCALE GENOMIC DNA]</scope>
    <source>
        <strain evidence="13 15">B36.5</strain>
    </source>
</reference>
<dbReference type="Pfam" id="PF02080">
    <property type="entry name" value="TrkA_C"/>
    <property type="match status" value="1"/>
</dbReference>
<dbReference type="InterPro" id="IPR006037">
    <property type="entry name" value="RCK_C"/>
</dbReference>
<feature type="transmembrane region" description="Helical" evidence="10">
    <location>
        <begin position="399"/>
        <end position="419"/>
    </location>
</feature>
<dbReference type="SUPFAM" id="SSF116726">
    <property type="entry name" value="TrkA C-terminal domain-like"/>
    <property type="match status" value="1"/>
</dbReference>
<gene>
    <name evidence="13" type="ORF">FUT82_07115</name>
    <name evidence="12" type="ORF">TPHV1_10004</name>
</gene>
<reference evidence="14" key="1">
    <citation type="submission" date="2015-01" db="EMBL/GenBank/DDBJ databases">
        <authorList>
            <person name="Manzoor Shahid"/>
            <person name="Zubair Saima"/>
        </authorList>
    </citation>
    <scope>NUCLEOTIDE SEQUENCE [LARGE SCALE GENOMIC DNA]</scope>
    <source>
        <strain evidence="14">V1</strain>
    </source>
</reference>
<dbReference type="Proteomes" id="UP000323594">
    <property type="component" value="Chromosome"/>
</dbReference>
<accession>A0A0B7GUF3</accession>
<organism evidence="12 14">
    <name type="scientific">Treponema phagedenis</name>
    <dbReference type="NCBI Taxonomy" id="162"/>
    <lineage>
        <taxon>Bacteria</taxon>
        <taxon>Pseudomonadati</taxon>
        <taxon>Spirochaetota</taxon>
        <taxon>Spirochaetia</taxon>
        <taxon>Spirochaetales</taxon>
        <taxon>Treponemataceae</taxon>
        <taxon>Treponema</taxon>
    </lineage>
</organism>
<dbReference type="GeneID" id="57753624"/>
<dbReference type="GO" id="GO:0005254">
    <property type="term" value="F:chloride channel activity"/>
    <property type="evidence" value="ECO:0007669"/>
    <property type="project" value="UniProtKB-KW"/>
</dbReference>
<dbReference type="PANTHER" id="PTHR43427:SF6">
    <property type="entry name" value="CHLORIDE CHANNEL PROTEIN CLC-E"/>
    <property type="match status" value="1"/>
</dbReference>
<dbReference type="EMBL" id="CP042817">
    <property type="protein sequence ID" value="QEJ97788.1"/>
    <property type="molecule type" value="Genomic_DNA"/>
</dbReference>
<evidence type="ECO:0000256" key="7">
    <source>
        <dbReference type="ARBA" id="ARBA00023173"/>
    </source>
</evidence>
<feature type="domain" description="RCK C-terminal" evidence="11">
    <location>
        <begin position="438"/>
        <end position="521"/>
    </location>
</feature>
<dbReference type="PROSITE" id="PS51202">
    <property type="entry name" value="RCK_C"/>
    <property type="match status" value="1"/>
</dbReference>
<dbReference type="OrthoDB" id="9812438at2"/>
<dbReference type="GO" id="GO:0008324">
    <property type="term" value="F:monoatomic cation transmembrane transporter activity"/>
    <property type="evidence" value="ECO:0007669"/>
    <property type="project" value="InterPro"/>
</dbReference>
<keyword evidence="5" id="KW-0406">Ion transport</keyword>
<feature type="transmembrane region" description="Helical" evidence="10">
    <location>
        <begin position="161"/>
        <end position="185"/>
    </location>
</feature>
<dbReference type="GO" id="GO:0006813">
    <property type="term" value="P:potassium ion transport"/>
    <property type="evidence" value="ECO:0007669"/>
    <property type="project" value="InterPro"/>
</dbReference>
<dbReference type="RefSeq" id="WP_052335696.1">
    <property type="nucleotide sequence ID" value="NZ_CDNC01000001.1"/>
</dbReference>
<keyword evidence="7" id="KW-0869">Chloride channel</keyword>
<protein>
    <submittedName>
        <fullName evidence="12">Chloride transporter, ClC family</fullName>
    </submittedName>
    <submittedName>
        <fullName evidence="13">ClC family H(+)/Cl(-) exchange transporter</fullName>
    </submittedName>
</protein>
<evidence type="ECO:0000256" key="8">
    <source>
        <dbReference type="ARBA" id="ARBA00023214"/>
    </source>
</evidence>
<feature type="transmembrane region" description="Helical" evidence="10">
    <location>
        <begin position="273"/>
        <end position="290"/>
    </location>
</feature>
<dbReference type="Proteomes" id="UP000042527">
    <property type="component" value="Unassembled WGS sequence"/>
</dbReference>
<dbReference type="CDD" id="cd01031">
    <property type="entry name" value="EriC"/>
    <property type="match status" value="1"/>
</dbReference>
<feature type="transmembrane region" description="Helical" evidence="10">
    <location>
        <begin position="197"/>
        <end position="223"/>
    </location>
</feature>
<evidence type="ECO:0000313" key="15">
    <source>
        <dbReference type="Proteomes" id="UP000323594"/>
    </source>
</evidence>
<reference evidence="12" key="2">
    <citation type="submission" date="2015-01" db="EMBL/GenBank/DDBJ databases">
        <authorList>
            <person name="Xiang T."/>
            <person name="Song Y."/>
            <person name="Huang L."/>
            <person name="Wang B."/>
            <person name="Wu P."/>
        </authorList>
    </citation>
    <scope>NUCLEOTIDE SEQUENCE [LARGE SCALE GENOMIC DNA]</scope>
    <source>
        <strain evidence="12">V1</strain>
    </source>
</reference>
<evidence type="ECO:0000259" key="11">
    <source>
        <dbReference type="PROSITE" id="PS51202"/>
    </source>
</evidence>
<dbReference type="PRINTS" id="PR00762">
    <property type="entry name" value="CLCHANNEL"/>
</dbReference>
<dbReference type="InterPro" id="IPR014743">
    <property type="entry name" value="Cl-channel_core"/>
</dbReference>
<feature type="transmembrane region" description="Helical" evidence="10">
    <location>
        <begin position="337"/>
        <end position="356"/>
    </location>
</feature>
<keyword evidence="4 10" id="KW-1133">Transmembrane helix</keyword>
<dbReference type="PANTHER" id="PTHR43427">
    <property type="entry name" value="CHLORIDE CHANNEL PROTEIN CLC-E"/>
    <property type="match status" value="1"/>
</dbReference>
<dbReference type="Gene3D" id="1.10.3080.10">
    <property type="entry name" value="Clc chloride channel"/>
    <property type="match status" value="1"/>
</dbReference>
<name>A0A0B7GUF3_TREPH</name>
<keyword evidence="9" id="KW-0407">Ion channel</keyword>
<evidence type="ECO:0000313" key="13">
    <source>
        <dbReference type="EMBL" id="QEJ97788.1"/>
    </source>
</evidence>
<dbReference type="EMBL" id="CDNC01000001">
    <property type="protein sequence ID" value="CEM60336.1"/>
    <property type="molecule type" value="Genomic_DNA"/>
</dbReference>
<feature type="transmembrane region" description="Helical" evidence="10">
    <location>
        <begin position="310"/>
        <end position="331"/>
    </location>
</feature>
<evidence type="ECO:0000256" key="9">
    <source>
        <dbReference type="ARBA" id="ARBA00023303"/>
    </source>
</evidence>
<sequence length="525" mass="57128">MIKTMQSKTKELLSEWYGSNFMLMIESLVIGVLTGFVVVGFRKAIEYVTFGRMRLYAILETKGIWYFLLWIFAVVIIAYLLGLMSKLYPMIKGSGIPQLKGSFLHRLELKTWPELPLKIITGAVGIGMGMSLGREGPSVQIGGYVGDAWEKIGKRTPMERIFLVTSGAAAGLAAAFNAPLAGAVFALEELHKHFNPILLICVMIASVSGDFIAGHFFGVGAVFKFNDLSILPLKYFPWLILLGIIITIVGDIFKRGLYLSQDLFDKSKIPVAFRPIIPMLVAVPIAIFLTDASGGGHTLIEKLASQEYSFSLLLVILVVKLIFTGLCYGSGSSGGIFLPLLACGALTGIIVSKALVHFQMLEPLYTLNFMIFGMAACFSAVVKAPLTGAILLLEMSGKLTHLGGLVFTCAIAFAFSTLIKSLPVYEVLLDRLLAKSKNEAEKSANKTKKEIAELSVNPGSQLDEKLVKEIVWPKHCLIVGIGRGEEEFIPNGNTKIYAGDRLIILTDEDAMRETIAALMLLAGIS</sequence>
<keyword evidence="8" id="KW-0868">Chloride</keyword>
<keyword evidence="3 10" id="KW-0812">Transmembrane</keyword>
<dbReference type="InterPro" id="IPR001807">
    <property type="entry name" value="ClC"/>
</dbReference>
<dbReference type="AlphaFoldDB" id="A0A0B7GUF3"/>
<keyword evidence="2" id="KW-0813">Transport</keyword>
<dbReference type="InterPro" id="IPR036721">
    <property type="entry name" value="RCK_C_sf"/>
</dbReference>